<name>A0A0H3HII3_BURP2</name>
<reference evidence="1 2" key="1">
    <citation type="journal article" date="2012" name="PLoS ONE">
        <title>Evolution of Burkholderia pseudomallei in recurrent melioidosis.</title>
        <authorList>
            <person name="Hayden H.S."/>
            <person name="Lim R."/>
            <person name="Brittnacher M.J."/>
            <person name="Sims E.H."/>
            <person name="Ramage E.R."/>
            <person name="Fong C."/>
            <person name="Wu Z."/>
            <person name="Crist E."/>
            <person name="Chang J."/>
            <person name="Zhou Y."/>
            <person name="Radey M."/>
            <person name="Rohmer L."/>
            <person name="Haugen E."/>
            <person name="Gillett W."/>
            <person name="Wuthiekanun V."/>
            <person name="Peacock S.J."/>
            <person name="Kaul R."/>
            <person name="Miller S.I."/>
            <person name="Manoil C."/>
            <person name="Jacobs M.A."/>
        </authorList>
    </citation>
    <scope>NUCLEOTIDE SEQUENCE [LARGE SCALE GENOMIC DNA]</scope>
    <source>
        <strain evidence="1 2">1026b</strain>
    </source>
</reference>
<evidence type="ECO:0000313" key="1">
    <source>
        <dbReference type="EMBL" id="AFI64766.1"/>
    </source>
</evidence>
<dbReference type="AlphaFoldDB" id="A0A0H3HII3"/>
<evidence type="ECO:0000313" key="2">
    <source>
        <dbReference type="Proteomes" id="UP000010087"/>
    </source>
</evidence>
<proteinExistence type="predicted"/>
<sequence length="103" mass="11868">MPSPQDPPRMTPVDMWRVLVARMLQAVFLPEFVGVQHRDDEKRQYEKDAQYHLLDHDCLHRGAGNPQFILGSVSKPAVIFHRRIPRCTPRLHGCPYCPHAASE</sequence>
<protein>
    <submittedName>
        <fullName evidence="1">Uncharacterized protein</fullName>
    </submittedName>
</protein>
<dbReference type="EMBL" id="CP002833">
    <property type="protein sequence ID" value="AFI64766.1"/>
    <property type="molecule type" value="Genomic_DNA"/>
</dbReference>
<dbReference type="KEGG" id="bpz:BP1026B_I0088"/>
<accession>A0A0H3HII3</accession>
<gene>
    <name evidence="1" type="ordered locus">BP1026B_I0088</name>
</gene>
<dbReference type="Proteomes" id="UP000010087">
    <property type="component" value="Chromosome 1"/>
</dbReference>
<organism evidence="1 2">
    <name type="scientific">Burkholderia pseudomallei (strain 1026b)</name>
    <dbReference type="NCBI Taxonomy" id="884204"/>
    <lineage>
        <taxon>Bacteria</taxon>
        <taxon>Pseudomonadati</taxon>
        <taxon>Pseudomonadota</taxon>
        <taxon>Betaproteobacteria</taxon>
        <taxon>Burkholderiales</taxon>
        <taxon>Burkholderiaceae</taxon>
        <taxon>Burkholderia</taxon>
        <taxon>pseudomallei group</taxon>
    </lineage>
</organism>